<dbReference type="EMBL" id="VIQT01000024">
    <property type="protein sequence ID" value="NDO40725.1"/>
    <property type="molecule type" value="Genomic_DNA"/>
</dbReference>
<evidence type="ECO:0000313" key="2">
    <source>
        <dbReference type="EMBL" id="NDO40725.1"/>
    </source>
</evidence>
<proteinExistence type="predicted"/>
<reference evidence="2 3" key="1">
    <citation type="submission" date="2019-06" db="EMBL/GenBank/DDBJ databases">
        <title>Draft genome sequences of 15 bacterial species constituting the stable defined intestinal microbiota of the GM15 gnotobiotic mouse model.</title>
        <authorList>
            <person name="Elie C."/>
            <person name="Mathieu A."/>
            <person name="Saliou A."/>
            <person name="Darnaud M."/>
            <person name="Leulier F."/>
            <person name="Tamellini A."/>
        </authorList>
    </citation>
    <scope>NUCLEOTIDE SEQUENCE [LARGE SCALE GENOMIC DNA]</scope>
    <source>
        <strain evidence="2 3">JM4-15</strain>
    </source>
</reference>
<sequence>MEHTPFEYGGLHFIPEQRFEPQGQYHRRIPLSRMGQEAEADLFPGEFAYSHSGFYEAAAVKDCDIFRCAENGRLYVPCEDGLRPYNERPDPERGREHER</sequence>
<comment type="caution">
    <text evidence="2">The sequence shown here is derived from an EMBL/GenBank/DDBJ whole genome shotgun (WGS) entry which is preliminary data.</text>
</comment>
<dbReference type="RefSeq" id="WP_162221992.1">
    <property type="nucleotide sequence ID" value="NZ_JANJZM010000020.1"/>
</dbReference>
<name>A0A845SXT7_9FIRM</name>
<dbReference type="Proteomes" id="UP000462501">
    <property type="component" value="Unassembled WGS sequence"/>
</dbReference>
<accession>A0A845SXT7</accession>
<evidence type="ECO:0000313" key="3">
    <source>
        <dbReference type="Proteomes" id="UP000462501"/>
    </source>
</evidence>
<dbReference type="AlphaFoldDB" id="A0A845SXT7"/>
<gene>
    <name evidence="2" type="ORF">FMM72_16165</name>
</gene>
<feature type="region of interest" description="Disordered" evidence="1">
    <location>
        <begin position="80"/>
        <end position="99"/>
    </location>
</feature>
<evidence type="ECO:0000256" key="1">
    <source>
        <dbReference type="SAM" id="MobiDB-lite"/>
    </source>
</evidence>
<organism evidence="2 3">
    <name type="scientific">Anaerotruncus colihominis</name>
    <dbReference type="NCBI Taxonomy" id="169435"/>
    <lineage>
        <taxon>Bacteria</taxon>
        <taxon>Bacillati</taxon>
        <taxon>Bacillota</taxon>
        <taxon>Clostridia</taxon>
        <taxon>Eubacteriales</taxon>
        <taxon>Oscillospiraceae</taxon>
        <taxon>Anaerotruncus</taxon>
    </lineage>
</organism>
<protein>
    <submittedName>
        <fullName evidence="2">Uncharacterized protein</fullName>
    </submittedName>
</protein>